<accession>A0AAT9G877</accession>
<organism evidence="19">
    <name type="scientific">Candidatus Tisiphia endosymbiont of Sergentomyia squamirostris</name>
    <dbReference type="NCBI Taxonomy" id="3113639"/>
    <lineage>
        <taxon>Bacteria</taxon>
        <taxon>Pseudomonadati</taxon>
        <taxon>Pseudomonadota</taxon>
        <taxon>Alphaproteobacteria</taxon>
        <taxon>Rickettsiales</taxon>
        <taxon>Rickettsiaceae</taxon>
        <taxon>Rickettsieae</taxon>
        <taxon>Candidatus Tisiphia</taxon>
    </lineage>
</organism>
<dbReference type="CDD" id="cd18807">
    <property type="entry name" value="SF1_C_UvrD"/>
    <property type="match status" value="1"/>
</dbReference>
<keyword evidence="3 16" id="KW-0547">Nucleotide-binding</keyword>
<evidence type="ECO:0000259" key="18">
    <source>
        <dbReference type="PROSITE" id="PS51217"/>
    </source>
</evidence>
<name>A0AAT9G877_9RICK</name>
<dbReference type="GO" id="GO:0003677">
    <property type="term" value="F:DNA binding"/>
    <property type="evidence" value="ECO:0007669"/>
    <property type="project" value="UniProtKB-KW"/>
</dbReference>
<dbReference type="InterPro" id="IPR014016">
    <property type="entry name" value="UvrD-like_ATP-bd"/>
</dbReference>
<evidence type="ECO:0000256" key="10">
    <source>
        <dbReference type="ARBA" id="ARBA00023235"/>
    </source>
</evidence>
<dbReference type="Gene3D" id="1.10.486.10">
    <property type="entry name" value="PCRA, domain 4"/>
    <property type="match status" value="1"/>
</dbReference>
<reference evidence="19" key="1">
    <citation type="submission" date="2024-01" db="EMBL/GenBank/DDBJ databases">
        <title>Sequencing the genomes of a sandfly, Sergentomyia squamirostris, and its two endosymbionts.</title>
        <authorList>
            <person name="Itokawa K."/>
            <person name="Sanjoba C."/>
        </authorList>
    </citation>
    <scope>NUCLEOTIDE SEQUENCE</scope>
    <source>
        <strain evidence="19">RiSSQ</strain>
    </source>
</reference>
<keyword evidence="2" id="KW-0235">DNA replication</keyword>
<evidence type="ECO:0000256" key="14">
    <source>
        <dbReference type="ARBA" id="ARBA00034923"/>
    </source>
</evidence>
<dbReference type="GO" id="GO:0033202">
    <property type="term" value="C:DNA helicase complex"/>
    <property type="evidence" value="ECO:0007669"/>
    <property type="project" value="TreeGrafter"/>
</dbReference>
<dbReference type="PROSITE" id="PS51217">
    <property type="entry name" value="UVRD_HELICASE_CTER"/>
    <property type="match status" value="1"/>
</dbReference>
<evidence type="ECO:0000256" key="4">
    <source>
        <dbReference type="ARBA" id="ARBA00022763"/>
    </source>
</evidence>
<keyword evidence="4" id="KW-0227">DNA damage</keyword>
<dbReference type="PANTHER" id="PTHR11070">
    <property type="entry name" value="UVRD / RECB / PCRA DNA HELICASE FAMILY MEMBER"/>
    <property type="match status" value="1"/>
</dbReference>
<evidence type="ECO:0000256" key="15">
    <source>
        <dbReference type="ARBA" id="ARBA00048988"/>
    </source>
</evidence>
<proteinExistence type="inferred from homology"/>
<dbReference type="InterPro" id="IPR027417">
    <property type="entry name" value="P-loop_NTPase"/>
</dbReference>
<dbReference type="GO" id="GO:0016787">
    <property type="term" value="F:hydrolase activity"/>
    <property type="evidence" value="ECO:0007669"/>
    <property type="project" value="UniProtKB-UniRule"/>
</dbReference>
<dbReference type="FunFam" id="3.40.50.300:FF:001890">
    <property type="entry name" value="DNA helicase"/>
    <property type="match status" value="1"/>
</dbReference>
<dbReference type="EMBL" id="AP029170">
    <property type="protein sequence ID" value="BFD46000.1"/>
    <property type="molecule type" value="Genomic_DNA"/>
</dbReference>
<keyword evidence="8" id="KW-0238">DNA-binding</keyword>
<dbReference type="SUPFAM" id="SSF52540">
    <property type="entry name" value="P-loop containing nucleoside triphosphate hydrolases"/>
    <property type="match status" value="1"/>
</dbReference>
<dbReference type="InterPro" id="IPR014017">
    <property type="entry name" value="DNA_helicase_UvrD-like_C"/>
</dbReference>
<keyword evidence="10" id="KW-0413">Isomerase</keyword>
<dbReference type="GO" id="GO:0005524">
    <property type="term" value="F:ATP binding"/>
    <property type="evidence" value="ECO:0007669"/>
    <property type="project" value="UniProtKB-UniRule"/>
</dbReference>
<evidence type="ECO:0000256" key="16">
    <source>
        <dbReference type="PROSITE-ProRule" id="PRU00560"/>
    </source>
</evidence>
<comment type="similarity">
    <text evidence="1">Belongs to the helicase family. UvrD subfamily.</text>
</comment>
<evidence type="ECO:0000256" key="13">
    <source>
        <dbReference type="ARBA" id="ARBA00034808"/>
    </source>
</evidence>
<dbReference type="CDD" id="cd17932">
    <property type="entry name" value="DEXQc_UvrD"/>
    <property type="match status" value="1"/>
</dbReference>
<evidence type="ECO:0000256" key="2">
    <source>
        <dbReference type="ARBA" id="ARBA00022705"/>
    </source>
</evidence>
<evidence type="ECO:0000256" key="3">
    <source>
        <dbReference type="ARBA" id="ARBA00022741"/>
    </source>
</evidence>
<dbReference type="PANTHER" id="PTHR11070:SF2">
    <property type="entry name" value="ATP-DEPENDENT DNA HELICASE SRS2"/>
    <property type="match status" value="1"/>
</dbReference>
<feature type="domain" description="UvrD-like helicase C-terminal" evidence="18">
    <location>
        <begin position="289"/>
        <end position="559"/>
    </location>
</feature>
<feature type="binding site" evidence="16">
    <location>
        <begin position="29"/>
        <end position="36"/>
    </location>
    <ligand>
        <name>ATP</name>
        <dbReference type="ChEBI" id="CHEBI:30616"/>
    </ligand>
</feature>
<sequence>MTQQSFLNSLNPQQLLAVSHVHGPILVLAGAGTGKTKVLTTRIANIIQQGLTLPQNILAVTFTNKAAREMQDRINKMIDCYGLNIGTFHSIAARILRQQAEHLNFSLNSRFTIISPDDQLKLVKDIVKQKNIDTKKYVPKLLHIIISCWKDQGLLPYKLSESDIKLPIHKVAQFVYDEYQQNLLASNVVDFGDLLLYNNELFIKNPIILKYYQEQYKYILIDEYQDTNAVQYLWARMLASSSKNICCVGDDDQSIYSWRGAEVGNILRFEKDFPNATIIKLEQNYRSSSKILLAASSVINHNKNRHGKTLWTDKNDGEKIKIISCWNDKEEARFVVSEISKLVTEGKYNAGLVAILVRAGFQTRAFEEVFISNALPYKIIGGLKFYERMEIRDLLAYIRITLNHSDNLALERIINVPRRAIGNTTLKQIKDYAVEYNIPIIAAIRQMLQAEIFKNKVKDSLNKFISNIDNWSLRYRNDPAINVTKSLLEESGYLEMLQEEKTDEATGRIENINEMLRAIAEFDNIQDFIEHSSLVMENEELESNFGGSVSIMTLHAAKGLEFDLVFLPGWEEGVFPHQRSLREGEKGLEEERRIAYVGITRAKKDLYITYAESRFMFYEIIRSSPSRFLGEIPGNVCIRTSSTKQLNYLGTKHKVSF</sequence>
<comment type="catalytic activity">
    <reaction evidence="12">
        <text>Couples ATP hydrolysis with the unwinding of duplex DNA by translocating in the 3'-5' direction.</text>
        <dbReference type="EC" id="5.6.2.4"/>
    </reaction>
</comment>
<keyword evidence="9" id="KW-0234">DNA repair</keyword>
<comment type="function">
    <text evidence="11">Has both ATPase and helicase activities. Unwinds DNA duplexes with 3' to 5' polarity with respect to the bound strand and initiates unwinding most effectively when a single-stranded region is present. Involved in the post-incision events of nucleotide excision repair and methyl-directed mismatch repair.</text>
</comment>
<dbReference type="AlphaFoldDB" id="A0AAT9G877"/>
<evidence type="ECO:0000313" key="19">
    <source>
        <dbReference type="EMBL" id="BFD46000.1"/>
    </source>
</evidence>
<dbReference type="InterPro" id="IPR000212">
    <property type="entry name" value="DNA_helicase_UvrD/REP"/>
</dbReference>
<gene>
    <name evidence="19" type="primary">pcrA</name>
    <name evidence="19" type="ORF">DMENIID0002_06460</name>
</gene>
<keyword evidence="7 16" id="KW-0067">ATP-binding</keyword>
<protein>
    <recommendedName>
        <fullName evidence="13">DNA 3'-5' helicase</fullName>
        <ecNumber evidence="13">5.6.2.4</ecNumber>
    </recommendedName>
    <alternativeName>
        <fullName evidence="14">DNA 3'-5' helicase II</fullName>
    </alternativeName>
</protein>
<dbReference type="PROSITE" id="PS51198">
    <property type="entry name" value="UVRD_HELICASE_ATP_BIND"/>
    <property type="match status" value="1"/>
</dbReference>
<evidence type="ECO:0000256" key="6">
    <source>
        <dbReference type="ARBA" id="ARBA00022806"/>
    </source>
</evidence>
<keyword evidence="6 16" id="KW-0347">Helicase</keyword>
<dbReference type="GO" id="GO:0000725">
    <property type="term" value="P:recombinational repair"/>
    <property type="evidence" value="ECO:0007669"/>
    <property type="project" value="TreeGrafter"/>
</dbReference>
<evidence type="ECO:0000256" key="1">
    <source>
        <dbReference type="ARBA" id="ARBA00009922"/>
    </source>
</evidence>
<dbReference type="Gene3D" id="1.10.10.160">
    <property type="match status" value="1"/>
</dbReference>
<evidence type="ECO:0000256" key="9">
    <source>
        <dbReference type="ARBA" id="ARBA00023204"/>
    </source>
</evidence>
<comment type="catalytic activity">
    <reaction evidence="15">
        <text>ATP + H2O = ADP + phosphate + H(+)</text>
        <dbReference type="Rhea" id="RHEA:13065"/>
        <dbReference type="ChEBI" id="CHEBI:15377"/>
        <dbReference type="ChEBI" id="CHEBI:15378"/>
        <dbReference type="ChEBI" id="CHEBI:30616"/>
        <dbReference type="ChEBI" id="CHEBI:43474"/>
        <dbReference type="ChEBI" id="CHEBI:456216"/>
        <dbReference type="EC" id="5.6.2.4"/>
    </reaction>
</comment>
<evidence type="ECO:0000256" key="5">
    <source>
        <dbReference type="ARBA" id="ARBA00022801"/>
    </source>
</evidence>
<evidence type="ECO:0000256" key="11">
    <source>
        <dbReference type="ARBA" id="ARBA00025289"/>
    </source>
</evidence>
<feature type="domain" description="UvrD-like helicase ATP-binding" evidence="17">
    <location>
        <begin position="8"/>
        <end position="288"/>
    </location>
</feature>
<dbReference type="InterPro" id="IPR013986">
    <property type="entry name" value="DExx_box_DNA_helicase_dom_sf"/>
</dbReference>
<dbReference type="EC" id="5.6.2.4" evidence="13"/>
<evidence type="ECO:0000256" key="8">
    <source>
        <dbReference type="ARBA" id="ARBA00023125"/>
    </source>
</evidence>
<dbReference type="Gene3D" id="3.40.50.300">
    <property type="entry name" value="P-loop containing nucleotide triphosphate hydrolases"/>
    <property type="match status" value="2"/>
</dbReference>
<keyword evidence="5 16" id="KW-0378">Hydrolase</keyword>
<dbReference type="Pfam" id="PF00580">
    <property type="entry name" value="UvrD-helicase"/>
    <property type="match status" value="1"/>
</dbReference>
<evidence type="ECO:0000259" key="17">
    <source>
        <dbReference type="PROSITE" id="PS51198"/>
    </source>
</evidence>
<dbReference type="Pfam" id="PF13361">
    <property type="entry name" value="UvrD_C"/>
    <property type="match status" value="1"/>
</dbReference>
<dbReference type="GO" id="GO:0005829">
    <property type="term" value="C:cytosol"/>
    <property type="evidence" value="ECO:0007669"/>
    <property type="project" value="TreeGrafter"/>
</dbReference>
<evidence type="ECO:0000256" key="12">
    <source>
        <dbReference type="ARBA" id="ARBA00034617"/>
    </source>
</evidence>
<dbReference type="GO" id="GO:0043138">
    <property type="term" value="F:3'-5' DNA helicase activity"/>
    <property type="evidence" value="ECO:0007669"/>
    <property type="project" value="UniProtKB-EC"/>
</dbReference>
<dbReference type="GO" id="GO:0006260">
    <property type="term" value="P:DNA replication"/>
    <property type="evidence" value="ECO:0007669"/>
    <property type="project" value="UniProtKB-KW"/>
</dbReference>
<evidence type="ECO:0000256" key="7">
    <source>
        <dbReference type="ARBA" id="ARBA00022840"/>
    </source>
</evidence>